<dbReference type="InterPro" id="IPR057326">
    <property type="entry name" value="KR_dom"/>
</dbReference>
<dbReference type="SMART" id="SM00822">
    <property type="entry name" value="PKS_KR"/>
    <property type="match status" value="1"/>
</dbReference>
<protein>
    <submittedName>
        <fullName evidence="5">SDR family oxidoreductase</fullName>
    </submittedName>
</protein>
<organism evidence="5 6">
    <name type="scientific">Faecalibacterium prausnitzii</name>
    <dbReference type="NCBI Taxonomy" id="853"/>
    <lineage>
        <taxon>Bacteria</taxon>
        <taxon>Bacillati</taxon>
        <taxon>Bacillota</taxon>
        <taxon>Clostridia</taxon>
        <taxon>Eubacteriales</taxon>
        <taxon>Oscillospiraceae</taxon>
        <taxon>Faecalibacterium</taxon>
    </lineage>
</organism>
<dbReference type="PRINTS" id="PR00081">
    <property type="entry name" value="GDHRDH"/>
</dbReference>
<dbReference type="GO" id="GO:0016491">
    <property type="term" value="F:oxidoreductase activity"/>
    <property type="evidence" value="ECO:0007669"/>
    <property type="project" value="UniProtKB-KW"/>
</dbReference>
<dbReference type="Proteomes" id="UP000261079">
    <property type="component" value="Unassembled WGS sequence"/>
</dbReference>
<dbReference type="PROSITE" id="PS00061">
    <property type="entry name" value="ADH_SHORT"/>
    <property type="match status" value="1"/>
</dbReference>
<evidence type="ECO:0000259" key="4">
    <source>
        <dbReference type="SMART" id="SM00822"/>
    </source>
</evidence>
<gene>
    <name evidence="5" type="ORF">DW905_02815</name>
</gene>
<dbReference type="InterPro" id="IPR051911">
    <property type="entry name" value="SDR_oxidoreductase"/>
</dbReference>
<comment type="caution">
    <text evidence="5">The sequence shown here is derived from an EMBL/GenBank/DDBJ whole genome shotgun (WGS) entry which is preliminary data.</text>
</comment>
<evidence type="ECO:0000256" key="3">
    <source>
        <dbReference type="RuleBase" id="RU000363"/>
    </source>
</evidence>
<dbReference type="AlphaFoldDB" id="A0A3E2VAE4"/>
<dbReference type="CDD" id="cd05374">
    <property type="entry name" value="17beta-HSD-like_SDR_c"/>
    <property type="match status" value="1"/>
</dbReference>
<sequence length="268" mass="28767">MVGENNKVVIVTGGSSGIGRCTASALKENGCIVYEFSRRNIPMEGVTHLSVDVTDEDAVNAAVQQVIQKETKIDAVINCAGFGISGAVEFTSMEQARAQFDVNFFGTVNVNKAVLPFLRRQGKGHIVNISSVAAVAHIPFQTFYSASKAAVSSYSYSYALANEVKPYGIHITVVELGDICTGFTKARQKSILGDDEYGGRVSRSVSQMEHDEQNGMDPARIGRYIAGIVEKKNPAVVYVAGAQYKFLSLLCKLLPAAARGKIVGKIYG</sequence>
<dbReference type="Pfam" id="PF00106">
    <property type="entry name" value="adh_short"/>
    <property type="match status" value="1"/>
</dbReference>
<dbReference type="InterPro" id="IPR002347">
    <property type="entry name" value="SDR_fam"/>
</dbReference>
<comment type="similarity">
    <text evidence="1 3">Belongs to the short-chain dehydrogenases/reductases (SDR) family.</text>
</comment>
<name>A0A3E2VAE4_9FIRM</name>
<dbReference type="PANTHER" id="PTHR43976:SF16">
    <property type="entry name" value="SHORT-CHAIN DEHYDROGENASE_REDUCTASE FAMILY PROTEIN"/>
    <property type="match status" value="1"/>
</dbReference>
<dbReference type="PANTHER" id="PTHR43976">
    <property type="entry name" value="SHORT CHAIN DEHYDROGENASE"/>
    <property type="match status" value="1"/>
</dbReference>
<accession>A0A3E2VAE4</accession>
<dbReference type="InterPro" id="IPR036291">
    <property type="entry name" value="NAD(P)-bd_dom_sf"/>
</dbReference>
<evidence type="ECO:0000313" key="6">
    <source>
        <dbReference type="Proteomes" id="UP000261079"/>
    </source>
</evidence>
<proteinExistence type="inferred from homology"/>
<dbReference type="PRINTS" id="PR00080">
    <property type="entry name" value="SDRFAMILY"/>
</dbReference>
<dbReference type="SUPFAM" id="SSF51735">
    <property type="entry name" value="NAD(P)-binding Rossmann-fold domains"/>
    <property type="match status" value="1"/>
</dbReference>
<evidence type="ECO:0000256" key="1">
    <source>
        <dbReference type="ARBA" id="ARBA00006484"/>
    </source>
</evidence>
<dbReference type="EMBL" id="QVEZ01000001">
    <property type="protein sequence ID" value="RGC07518.1"/>
    <property type="molecule type" value="Genomic_DNA"/>
</dbReference>
<feature type="domain" description="Ketoreductase" evidence="4">
    <location>
        <begin position="7"/>
        <end position="183"/>
    </location>
</feature>
<dbReference type="Gene3D" id="3.40.50.720">
    <property type="entry name" value="NAD(P)-binding Rossmann-like Domain"/>
    <property type="match status" value="1"/>
</dbReference>
<evidence type="ECO:0000313" key="5">
    <source>
        <dbReference type="EMBL" id="RGC07518.1"/>
    </source>
</evidence>
<dbReference type="RefSeq" id="WP_117477493.1">
    <property type="nucleotide sequence ID" value="NZ_QVEZ01000001.1"/>
</dbReference>
<evidence type="ECO:0000256" key="2">
    <source>
        <dbReference type="ARBA" id="ARBA00023002"/>
    </source>
</evidence>
<dbReference type="InterPro" id="IPR020904">
    <property type="entry name" value="Sc_DH/Rdtase_CS"/>
</dbReference>
<keyword evidence="2" id="KW-0560">Oxidoreductase</keyword>
<reference evidence="5 6" key="1">
    <citation type="submission" date="2018-08" db="EMBL/GenBank/DDBJ databases">
        <title>A genome reference for cultivated species of the human gut microbiota.</title>
        <authorList>
            <person name="Zou Y."/>
            <person name="Xue W."/>
            <person name="Luo G."/>
        </authorList>
    </citation>
    <scope>NUCLEOTIDE SEQUENCE [LARGE SCALE GENOMIC DNA]</scope>
    <source>
        <strain evidence="5 6">AM42-11AC</strain>
    </source>
</reference>